<sequence>MGRILFYIPFILFGMFYGFAAFSNIGPISYIAVVWLVLFFMSGFLLSKNFYWGGLLGILPAINLIYMGTRDTGQIINEMPIGIVVLIYYVICGIVSFINNRKSKNNINKA</sequence>
<name>A0A4U7JLP9_9FIRM</name>
<dbReference type="EMBL" id="CP061336">
    <property type="protein sequence ID" value="QNU66111.1"/>
    <property type="molecule type" value="Genomic_DNA"/>
</dbReference>
<gene>
    <name evidence="1" type="ORF">EHE19_014665</name>
</gene>
<dbReference type="RefSeq" id="WP_137696857.1">
    <property type="nucleotide sequence ID" value="NZ_CP061336.1"/>
</dbReference>
<dbReference type="KEGG" id="rher:EHE19_014665"/>
<proteinExistence type="predicted"/>
<dbReference type="OrthoDB" id="1955249at2"/>
<evidence type="ECO:0000313" key="1">
    <source>
        <dbReference type="EMBL" id="QNU66111.1"/>
    </source>
</evidence>
<organism evidence="1 2">
    <name type="scientific">Ruminiclostridium herbifermentans</name>
    <dbReference type="NCBI Taxonomy" id="2488810"/>
    <lineage>
        <taxon>Bacteria</taxon>
        <taxon>Bacillati</taxon>
        <taxon>Bacillota</taxon>
        <taxon>Clostridia</taxon>
        <taxon>Eubacteriales</taxon>
        <taxon>Oscillospiraceae</taxon>
        <taxon>Ruminiclostridium</taxon>
    </lineage>
</organism>
<reference evidence="1 2" key="1">
    <citation type="submission" date="2020-09" db="EMBL/GenBank/DDBJ databases">
        <title>Characterization and genome sequencing of Ruminiclostridium sp. nov. MA18.</title>
        <authorList>
            <person name="Rettenmaier R."/>
            <person name="Kowollik M.-L."/>
            <person name="Liebl W."/>
            <person name="Zverlov V."/>
        </authorList>
    </citation>
    <scope>NUCLEOTIDE SEQUENCE [LARGE SCALE GENOMIC DNA]</scope>
    <source>
        <strain evidence="1 2">MA18</strain>
    </source>
</reference>
<accession>A0A4U7JLP9</accession>
<keyword evidence="2" id="KW-1185">Reference proteome</keyword>
<dbReference type="AlphaFoldDB" id="A0A4U7JLP9"/>
<dbReference type="Proteomes" id="UP000306409">
    <property type="component" value="Chromosome"/>
</dbReference>
<evidence type="ECO:0000313" key="2">
    <source>
        <dbReference type="Proteomes" id="UP000306409"/>
    </source>
</evidence>
<protein>
    <submittedName>
        <fullName evidence="1">Uncharacterized protein</fullName>
    </submittedName>
</protein>